<accession>A0A9D7XBV6</accession>
<proteinExistence type="predicted"/>
<comment type="caution">
    <text evidence="1">The sequence shown here is derived from an EMBL/GenBank/DDBJ whole genome shotgun (WGS) entry which is preliminary data.</text>
</comment>
<dbReference type="Proteomes" id="UP000808349">
    <property type="component" value="Unassembled WGS sequence"/>
</dbReference>
<evidence type="ECO:0000313" key="2">
    <source>
        <dbReference type="Proteomes" id="UP000808349"/>
    </source>
</evidence>
<dbReference type="AlphaFoldDB" id="A0A9D7XBV6"/>
<protein>
    <submittedName>
        <fullName evidence="1">Uncharacterized protein</fullName>
    </submittedName>
</protein>
<dbReference type="EMBL" id="JADKFW010000004">
    <property type="protein sequence ID" value="MBK9716034.1"/>
    <property type="molecule type" value="Genomic_DNA"/>
</dbReference>
<reference evidence="1 2" key="1">
    <citation type="submission" date="2020-10" db="EMBL/GenBank/DDBJ databases">
        <title>Connecting structure to function with the recovery of over 1000 high-quality activated sludge metagenome-assembled genomes encoding full-length rRNA genes using long-read sequencing.</title>
        <authorList>
            <person name="Singleton C.M."/>
            <person name="Petriglieri F."/>
            <person name="Kristensen J.M."/>
            <person name="Kirkegaard R.H."/>
            <person name="Michaelsen T.Y."/>
            <person name="Andersen M.H."/>
            <person name="Karst S.M."/>
            <person name="Dueholm M.S."/>
            <person name="Nielsen P.H."/>
            <person name="Albertsen M."/>
        </authorList>
    </citation>
    <scope>NUCLEOTIDE SEQUENCE [LARGE SCALE GENOMIC DNA]</scope>
    <source>
        <strain evidence="1">Ribe_18-Q3-R11-54_BAT3C.373</strain>
    </source>
</reference>
<name>A0A9D7XBV6_9BACT</name>
<organism evidence="1 2">
    <name type="scientific">Candidatus Defluviibacterium haderslevense</name>
    <dbReference type="NCBI Taxonomy" id="2981993"/>
    <lineage>
        <taxon>Bacteria</taxon>
        <taxon>Pseudomonadati</taxon>
        <taxon>Bacteroidota</taxon>
        <taxon>Saprospiria</taxon>
        <taxon>Saprospirales</taxon>
        <taxon>Saprospiraceae</taxon>
        <taxon>Candidatus Defluviibacterium</taxon>
    </lineage>
</organism>
<sequence>MNLKNPYIAKWCLASPDQKYSLGLDYLGYASGKIILQEEIDEIKFIEDQTILKRPYD</sequence>
<evidence type="ECO:0000313" key="1">
    <source>
        <dbReference type="EMBL" id="MBK9716034.1"/>
    </source>
</evidence>
<gene>
    <name evidence="1" type="ORF">IPO85_00640</name>
</gene>